<dbReference type="InterPro" id="IPR007621">
    <property type="entry name" value="TPM_dom"/>
</dbReference>
<evidence type="ECO:0000313" key="5">
    <source>
        <dbReference type="Proteomes" id="UP000509222"/>
    </source>
</evidence>
<feature type="compositionally biased region" description="Gly residues" evidence="1">
    <location>
        <begin position="235"/>
        <end position="261"/>
    </location>
</feature>
<feature type="transmembrane region" description="Helical" evidence="2">
    <location>
        <begin position="174"/>
        <end position="195"/>
    </location>
</feature>
<keyword evidence="2" id="KW-0812">Transmembrane</keyword>
<feature type="region of interest" description="Disordered" evidence="1">
    <location>
        <begin position="209"/>
        <end position="261"/>
    </location>
</feature>
<accession>A0A7H8QD04</accession>
<evidence type="ECO:0000256" key="2">
    <source>
        <dbReference type="SAM" id="Phobius"/>
    </source>
</evidence>
<dbReference type="Proteomes" id="UP000509222">
    <property type="component" value="Chromosome"/>
</dbReference>
<protein>
    <recommendedName>
        <fullName evidence="3">TPM domain-containing protein</fullName>
    </recommendedName>
</protein>
<dbReference type="AlphaFoldDB" id="A0A7H8QD04"/>
<organism evidence="4 5">
    <name type="scientific">Planococcus glaciei</name>
    <dbReference type="NCBI Taxonomy" id="459472"/>
    <lineage>
        <taxon>Bacteria</taxon>
        <taxon>Bacillati</taxon>
        <taxon>Bacillota</taxon>
        <taxon>Bacilli</taxon>
        <taxon>Bacillales</taxon>
        <taxon>Caryophanaceae</taxon>
        <taxon>Planococcus</taxon>
    </lineage>
</organism>
<dbReference type="Pfam" id="PF04536">
    <property type="entry name" value="TPM_phosphatase"/>
    <property type="match status" value="1"/>
</dbReference>
<gene>
    <name evidence="4" type="ORF">HF394_11270</name>
</gene>
<dbReference type="EMBL" id="CP051177">
    <property type="protein sequence ID" value="QKX51123.1"/>
    <property type="molecule type" value="Genomic_DNA"/>
</dbReference>
<keyword evidence="2" id="KW-0472">Membrane</keyword>
<evidence type="ECO:0000313" key="4">
    <source>
        <dbReference type="EMBL" id="QKX51123.1"/>
    </source>
</evidence>
<keyword evidence="2" id="KW-1133">Transmembrane helix</keyword>
<evidence type="ECO:0000259" key="3">
    <source>
        <dbReference type="Pfam" id="PF04536"/>
    </source>
</evidence>
<feature type="domain" description="TPM" evidence="3">
    <location>
        <begin position="35"/>
        <end position="153"/>
    </location>
</feature>
<reference evidence="5" key="1">
    <citation type="submission" date="2020-06" db="EMBL/GenBank/DDBJ databases">
        <title>Isolation of Planomicrobium glaciei.</title>
        <authorList>
            <person name="Malisova L."/>
            <person name="Safrankova R."/>
            <person name="Jakubu V."/>
            <person name="Spanelova P."/>
        </authorList>
    </citation>
    <scope>NUCLEOTIDE SEQUENCE [LARGE SCALE GENOMIC DNA]</scope>
    <source>
        <strain evidence="5">NRL-ATB46093</strain>
    </source>
</reference>
<evidence type="ECO:0000256" key="1">
    <source>
        <dbReference type="SAM" id="MobiDB-lite"/>
    </source>
</evidence>
<name>A0A7H8QD04_9BACL</name>
<keyword evidence="5" id="KW-1185">Reference proteome</keyword>
<sequence length="261" mass="28490">MVSRQISKVMFMFIVLFFISLWSGAAVFAETDQHVYDNAGLLSESEIGELEALAAEHSRKHDADFLFLTTPTTDGQPITTYMGDFFDTWKAENNQENAVLLTIDIGSREVYLAGFGTAETSLDNQRVELVLDRIMPYMSAGEYGGAFHETVTTSSRYMEYRPGVNPENIFLQTWFQAAVALLLGGVVVGSMIFNAGGRVTTTSRTYVDSQNTQVRSRRDQFRNKTVSRRRVPKSNGGGGGGFGGGGMTGGGSSYSGGGRNF</sequence>
<dbReference type="Gene3D" id="3.10.310.50">
    <property type="match status" value="1"/>
</dbReference>
<proteinExistence type="predicted"/>